<dbReference type="AlphaFoldDB" id="A0A368Y0Q4"/>
<organism evidence="1 2">
    <name type="scientific">Pseudorhodoferax soli</name>
    <dbReference type="NCBI Taxonomy" id="545864"/>
    <lineage>
        <taxon>Bacteria</taxon>
        <taxon>Pseudomonadati</taxon>
        <taxon>Pseudomonadota</taxon>
        <taxon>Betaproteobacteria</taxon>
        <taxon>Burkholderiales</taxon>
        <taxon>Comamonadaceae</taxon>
    </lineage>
</organism>
<dbReference type="InterPro" id="IPR014347">
    <property type="entry name" value="Tautomerase/MIF_sf"/>
</dbReference>
<keyword evidence="2" id="KW-1185">Reference proteome</keyword>
<dbReference type="Gene3D" id="3.30.429.10">
    <property type="entry name" value="Macrophage Migration Inhibitory Factor"/>
    <property type="match status" value="1"/>
</dbReference>
<protein>
    <submittedName>
        <fullName evidence="1">5-carboxymethyl-2-hydroxymuconate isomerase</fullName>
    </submittedName>
</protein>
<dbReference type="Proteomes" id="UP000252884">
    <property type="component" value="Unassembled WGS sequence"/>
</dbReference>
<accession>A0A368Y0Q4</accession>
<evidence type="ECO:0000313" key="1">
    <source>
        <dbReference type="EMBL" id="RCW72878.1"/>
    </source>
</evidence>
<dbReference type="RefSeq" id="WP_114468259.1">
    <property type="nucleotide sequence ID" value="NZ_QPJK01000003.1"/>
</dbReference>
<dbReference type="GO" id="GO:0016853">
    <property type="term" value="F:isomerase activity"/>
    <property type="evidence" value="ECO:0007669"/>
    <property type="project" value="UniProtKB-KW"/>
</dbReference>
<name>A0A368Y0Q4_9BURK</name>
<dbReference type="OrthoDB" id="9016654at2"/>
<keyword evidence="1" id="KW-0413">Isomerase</keyword>
<dbReference type="SUPFAM" id="SSF55331">
    <property type="entry name" value="Tautomerase/MIF"/>
    <property type="match status" value="1"/>
</dbReference>
<reference evidence="1 2" key="1">
    <citation type="submission" date="2018-07" db="EMBL/GenBank/DDBJ databases">
        <title>Genomic Encyclopedia of Type Strains, Phase IV (KMG-IV): sequencing the most valuable type-strain genomes for metagenomic binning, comparative biology and taxonomic classification.</title>
        <authorList>
            <person name="Goeker M."/>
        </authorList>
    </citation>
    <scope>NUCLEOTIDE SEQUENCE [LARGE SCALE GENOMIC DNA]</scope>
    <source>
        <strain evidence="1 2">DSM 21634</strain>
    </source>
</reference>
<sequence length="126" mass="13869">MPHIVIEASPPLLAAIPWAPVLQSLHLALAEPGWAALADLKSRVTPIAVALSGTDPHAQQLVATLWLTNPRPPEMCAAMMQTVSDHLGRAADTHRDASTWVQCCVFLREHPKVHYLKREWAAPPHR</sequence>
<comment type="caution">
    <text evidence="1">The sequence shown here is derived from an EMBL/GenBank/DDBJ whole genome shotgun (WGS) entry which is preliminary data.</text>
</comment>
<dbReference type="EMBL" id="QPJK01000003">
    <property type="protein sequence ID" value="RCW72878.1"/>
    <property type="molecule type" value="Genomic_DNA"/>
</dbReference>
<evidence type="ECO:0000313" key="2">
    <source>
        <dbReference type="Proteomes" id="UP000252884"/>
    </source>
</evidence>
<proteinExistence type="predicted"/>
<gene>
    <name evidence="1" type="ORF">DES41_103486</name>
</gene>